<dbReference type="PANTHER" id="PTHR13266">
    <property type="entry name" value="PROTEASOME INHIBITOR"/>
    <property type="match status" value="1"/>
</dbReference>
<accession>D8TWJ9</accession>
<feature type="compositionally biased region" description="Basic and acidic residues" evidence="2">
    <location>
        <begin position="288"/>
        <end position="297"/>
    </location>
</feature>
<dbReference type="GO" id="GO:0070628">
    <property type="term" value="F:proteasome binding"/>
    <property type="evidence" value="ECO:0007669"/>
    <property type="project" value="InterPro"/>
</dbReference>
<dbReference type="GO" id="GO:0004866">
    <property type="term" value="F:endopeptidase inhibitor activity"/>
    <property type="evidence" value="ECO:0007669"/>
    <property type="project" value="InterPro"/>
</dbReference>
<feature type="region of interest" description="Disordered" evidence="2">
    <location>
        <begin position="103"/>
        <end position="122"/>
    </location>
</feature>
<comment type="similarity">
    <text evidence="1">Belongs to the proteasome inhibitor PI31 family.</text>
</comment>
<dbReference type="eggNOG" id="KOG4761">
    <property type="taxonomic scope" value="Eukaryota"/>
</dbReference>
<evidence type="ECO:0000313" key="4">
    <source>
        <dbReference type="Proteomes" id="UP000001058"/>
    </source>
</evidence>
<feature type="compositionally biased region" description="Low complexity" evidence="2">
    <location>
        <begin position="272"/>
        <end position="285"/>
    </location>
</feature>
<sequence length="329" mass="34428">MATPQALTAFIRASRPDFKSTADKAAFAVHAIVSVNGFSLCKVGEGVDEAVAQGAASLPSEEVDLRDWNRKANATTTTTTTSSSHGEGGTYSFLYLPETTTTTTTTTTASAGTQQRQQRPPLAPPLLLVKCLTLVVDASAPSAGGGPGPGAGAGGVLLVSLANVSSSSAGRPPVSLELQLDRFVPSFAPGALGYDHLDELILRVQEALGEVLEGGGEHQRQHQQHRVTNFPPCPASVSTDQGKAMAAARATATAGTPAKTSSGQQGDAASGREQQQQRQQQQQQQQEEEQRQLRDPDPLLDEQYPPRFPGGGRPGWRPALGVGDTDLMP</sequence>
<dbReference type="RefSeq" id="XP_002950851.1">
    <property type="nucleotide sequence ID" value="XM_002950805.1"/>
</dbReference>
<evidence type="ECO:0000256" key="1">
    <source>
        <dbReference type="ARBA" id="ARBA00006405"/>
    </source>
</evidence>
<dbReference type="InterPro" id="IPR045128">
    <property type="entry name" value="PI31-like"/>
</dbReference>
<dbReference type="PANTHER" id="PTHR13266:SF1">
    <property type="entry name" value="PROTEASOME INHIBITOR PI31 SUBUNIT"/>
    <property type="match status" value="1"/>
</dbReference>
<organism evidence="4">
    <name type="scientific">Volvox carteri f. nagariensis</name>
    <dbReference type="NCBI Taxonomy" id="3068"/>
    <lineage>
        <taxon>Eukaryota</taxon>
        <taxon>Viridiplantae</taxon>
        <taxon>Chlorophyta</taxon>
        <taxon>core chlorophytes</taxon>
        <taxon>Chlorophyceae</taxon>
        <taxon>CS clade</taxon>
        <taxon>Chlamydomonadales</taxon>
        <taxon>Volvocaceae</taxon>
        <taxon>Volvox</taxon>
    </lineage>
</organism>
<reference evidence="3 4" key="1">
    <citation type="journal article" date="2010" name="Science">
        <title>Genomic analysis of organismal complexity in the multicellular green alga Volvox carteri.</title>
        <authorList>
            <person name="Prochnik S.E."/>
            <person name="Umen J."/>
            <person name="Nedelcu A.M."/>
            <person name="Hallmann A."/>
            <person name="Miller S.M."/>
            <person name="Nishii I."/>
            <person name="Ferris P."/>
            <person name="Kuo A."/>
            <person name="Mitros T."/>
            <person name="Fritz-Laylin L.K."/>
            <person name="Hellsten U."/>
            <person name="Chapman J."/>
            <person name="Simakov O."/>
            <person name="Rensing S.A."/>
            <person name="Terry A."/>
            <person name="Pangilinan J."/>
            <person name="Kapitonov V."/>
            <person name="Jurka J."/>
            <person name="Salamov A."/>
            <person name="Shapiro H."/>
            <person name="Schmutz J."/>
            <person name="Grimwood J."/>
            <person name="Lindquist E."/>
            <person name="Lucas S."/>
            <person name="Grigoriev I.V."/>
            <person name="Schmitt R."/>
            <person name="Kirk D."/>
            <person name="Rokhsar D.S."/>
        </authorList>
    </citation>
    <scope>NUCLEOTIDE SEQUENCE [LARGE SCALE GENOMIC DNA]</scope>
    <source>
        <strain evidence="4">f. Nagariensis / Eve</strain>
    </source>
</reference>
<name>D8TWJ9_VOLCA</name>
<feature type="non-terminal residue" evidence="3">
    <location>
        <position position="329"/>
    </location>
</feature>
<dbReference type="OrthoDB" id="68090at2759"/>
<evidence type="ECO:0000256" key="2">
    <source>
        <dbReference type="SAM" id="MobiDB-lite"/>
    </source>
</evidence>
<dbReference type="Proteomes" id="UP000001058">
    <property type="component" value="Unassembled WGS sequence"/>
</dbReference>
<evidence type="ECO:0000313" key="3">
    <source>
        <dbReference type="EMBL" id="EFJ48166.1"/>
    </source>
</evidence>
<keyword evidence="4" id="KW-1185">Reference proteome</keyword>
<protein>
    <submittedName>
        <fullName evidence="3">Uncharacterized protein</fullName>
    </submittedName>
</protein>
<proteinExistence type="inferred from homology"/>
<dbReference type="AlphaFoldDB" id="D8TWJ9"/>
<dbReference type="EMBL" id="GL378341">
    <property type="protein sequence ID" value="EFJ48166.1"/>
    <property type="molecule type" value="Genomic_DNA"/>
</dbReference>
<dbReference type="STRING" id="3068.D8TWJ9"/>
<dbReference type="KEGG" id="vcn:VOLCADRAFT_120910"/>
<dbReference type="InParanoid" id="D8TWJ9"/>
<dbReference type="GeneID" id="9618016"/>
<dbReference type="GO" id="GO:0043161">
    <property type="term" value="P:proteasome-mediated ubiquitin-dependent protein catabolic process"/>
    <property type="evidence" value="ECO:0007669"/>
    <property type="project" value="InterPro"/>
</dbReference>
<gene>
    <name evidence="3" type="ORF">VOLCADRAFT_120910</name>
</gene>
<feature type="region of interest" description="Disordered" evidence="2">
    <location>
        <begin position="213"/>
        <end position="329"/>
    </location>
</feature>
<feature type="compositionally biased region" description="Low complexity" evidence="2">
    <location>
        <begin position="244"/>
        <end position="260"/>
    </location>
</feature>
<dbReference type="Gene3D" id="3.40.1000.30">
    <property type="match status" value="1"/>
</dbReference>